<organism evidence="9 10">
    <name type="scientific">Nitrosococcus oceani C-27</name>
    <dbReference type="NCBI Taxonomy" id="314279"/>
    <lineage>
        <taxon>Bacteria</taxon>
        <taxon>Pseudomonadati</taxon>
        <taxon>Pseudomonadota</taxon>
        <taxon>Gammaproteobacteria</taxon>
        <taxon>Chromatiales</taxon>
        <taxon>Chromatiaceae</taxon>
        <taxon>Nitrosococcus</taxon>
    </lineage>
</organism>
<keyword evidence="5 7" id="KW-1133">Transmembrane helix</keyword>
<protein>
    <submittedName>
        <fullName evidence="9">Paraquat-inducible protein B</fullName>
    </submittedName>
</protein>
<evidence type="ECO:0000256" key="5">
    <source>
        <dbReference type="ARBA" id="ARBA00022989"/>
    </source>
</evidence>
<dbReference type="HOGENOM" id="CLU_018765_3_1_6"/>
<evidence type="ECO:0000259" key="8">
    <source>
        <dbReference type="Pfam" id="PF02470"/>
    </source>
</evidence>
<keyword evidence="3" id="KW-0997">Cell inner membrane</keyword>
<evidence type="ECO:0000256" key="3">
    <source>
        <dbReference type="ARBA" id="ARBA00022519"/>
    </source>
</evidence>
<evidence type="ECO:0000256" key="1">
    <source>
        <dbReference type="ARBA" id="ARBA00004533"/>
    </source>
</evidence>
<dbReference type="InterPro" id="IPR003399">
    <property type="entry name" value="Mce/MlaD"/>
</dbReference>
<proteinExistence type="predicted"/>
<dbReference type="Proteomes" id="UP000028839">
    <property type="component" value="Unassembled WGS sequence"/>
</dbReference>
<evidence type="ECO:0000256" key="7">
    <source>
        <dbReference type="SAM" id="Phobius"/>
    </source>
</evidence>
<dbReference type="NCBIfam" id="NF008070">
    <property type="entry name" value="PRK10807.1"/>
    <property type="match status" value="1"/>
</dbReference>
<comment type="caution">
    <text evidence="9">The sequence shown here is derived from an EMBL/GenBank/DDBJ whole genome shotgun (WGS) entry which is preliminary data.</text>
</comment>
<evidence type="ECO:0000256" key="2">
    <source>
        <dbReference type="ARBA" id="ARBA00022475"/>
    </source>
</evidence>
<evidence type="ECO:0000313" key="10">
    <source>
        <dbReference type="Proteomes" id="UP000028839"/>
    </source>
</evidence>
<evidence type="ECO:0000256" key="6">
    <source>
        <dbReference type="ARBA" id="ARBA00023136"/>
    </source>
</evidence>
<comment type="subcellular location">
    <subcellularLocation>
        <location evidence="1">Cell inner membrane</location>
    </subcellularLocation>
</comment>
<dbReference type="GO" id="GO:0005886">
    <property type="term" value="C:plasma membrane"/>
    <property type="evidence" value="ECO:0007669"/>
    <property type="project" value="UniProtKB-SubCell"/>
</dbReference>
<dbReference type="InterPro" id="IPR051800">
    <property type="entry name" value="PqiA-PqiB_transport"/>
</dbReference>
<gene>
    <name evidence="9" type="ORF">IB75_14450</name>
</gene>
<keyword evidence="6 7" id="KW-0472">Membrane</keyword>
<feature type="domain" description="Mce/MlaD" evidence="8">
    <location>
        <begin position="44"/>
        <end position="135"/>
    </location>
</feature>
<keyword evidence="2" id="KW-1003">Cell membrane</keyword>
<dbReference type="PANTHER" id="PTHR30462:SF2">
    <property type="entry name" value="INTERMEMBRANE TRANSPORT PROTEIN PQIB"/>
    <property type="match status" value="1"/>
</dbReference>
<evidence type="ECO:0000313" key="9">
    <source>
        <dbReference type="EMBL" id="KFI18408.1"/>
    </source>
</evidence>
<dbReference type="PANTHER" id="PTHR30462">
    <property type="entry name" value="INTERMEMBRANE TRANSPORT PROTEIN PQIB-RELATED"/>
    <property type="match status" value="1"/>
</dbReference>
<dbReference type="AlphaFoldDB" id="A0A0E2YY96"/>
<dbReference type="OrthoDB" id="9806984at2"/>
<accession>A0A0E2YY96</accession>
<dbReference type="Pfam" id="PF02470">
    <property type="entry name" value="MlaD"/>
    <property type="match status" value="2"/>
</dbReference>
<keyword evidence="4 7" id="KW-0812">Transmembrane</keyword>
<dbReference type="EMBL" id="JPGN01000082">
    <property type="protein sequence ID" value="KFI18408.1"/>
    <property type="molecule type" value="Genomic_DNA"/>
</dbReference>
<reference evidence="9 10" key="1">
    <citation type="submission" date="2014-07" db="EMBL/GenBank/DDBJ databases">
        <title>Comparative analysis of Nitrosococcus oceani genome inventories of strains from Pacific and Atlantic gyres.</title>
        <authorList>
            <person name="Lim C.K."/>
            <person name="Wang L."/>
            <person name="Sayavedra-Soto L.A."/>
            <person name="Klotz M.G."/>
        </authorList>
    </citation>
    <scope>NUCLEOTIDE SEQUENCE [LARGE SCALE GENOMIC DNA]</scope>
    <source>
        <strain evidence="9 10">C-27</strain>
    </source>
</reference>
<name>A0A0E2YY96_9GAMM</name>
<feature type="domain" description="Mce/MlaD" evidence="8">
    <location>
        <begin position="287"/>
        <end position="392"/>
    </location>
</feature>
<evidence type="ECO:0000256" key="4">
    <source>
        <dbReference type="ARBA" id="ARBA00022692"/>
    </source>
</evidence>
<feature type="transmembrane region" description="Helical" evidence="7">
    <location>
        <begin position="21"/>
        <end position="37"/>
    </location>
</feature>
<sequence>MSDLLTEAKIRPPRRIKLSPVWLVPLAAALIGAWLVYQNIASQGPEIILQLDNAEGVEAGKTVVKLHNVDVGLVEKVRLSKDYTGAIAEVRMKADMDPLLVEDTQFWVAKPRVGREGISGLSTILSGVYIQMRPGNAQDPARRFQVLERPPTIRIHTEGLSLELVSTDDNSLTIGDPVVYQGQEVGQIDTAEFNASALEMHYGVFIRAPFDALITENVQFWPRSGIIFEITSEGLQVQTGTLETMLAGGVTFGIPPDLKDGKQAEQGAIFRLYPSRQAAQQDRYDHQYKYVILFDDSVRGLYPGAAVEFRGVRVGTVLNVPFFGDDFGMEYSQTFRIPVLIAFEPQRLAGTTWAQFDQKAWQQHLNRLFPRGLRATIKAANLLTGAMFVDLAFTDQKGAHHEPAFQGQYPLLPSRSSGLASIEEKITRLLDKLNELELAPVLTKLQHTLESTSEVMNKSQNTMDRLNSLLGSEAMGKLPTEFNATLDELRKTLNSYQQGAPVYDKLNRSLDRLNQVLDDLAPFVETLHNAPSALFFGDNAPEDPIPQAAK</sequence>